<evidence type="ECO:0000313" key="2">
    <source>
        <dbReference type="Proteomes" id="UP000186817"/>
    </source>
</evidence>
<comment type="caution">
    <text evidence="1">The sequence shown here is derived from an EMBL/GenBank/DDBJ whole genome shotgun (WGS) entry which is preliminary data.</text>
</comment>
<name>A0A1Q9BR37_SYMMI</name>
<gene>
    <name evidence="1" type="ORF">AK812_SmicGene47734</name>
</gene>
<dbReference type="EMBL" id="LSRX01006239">
    <property type="protein sequence ID" value="OLP73146.1"/>
    <property type="molecule type" value="Genomic_DNA"/>
</dbReference>
<proteinExistence type="predicted"/>
<dbReference type="Proteomes" id="UP000186817">
    <property type="component" value="Unassembled WGS sequence"/>
</dbReference>
<accession>A0A1Q9BR37</accession>
<organism evidence="1 2">
    <name type="scientific">Symbiodinium microadriaticum</name>
    <name type="common">Dinoflagellate</name>
    <name type="synonym">Zooxanthella microadriatica</name>
    <dbReference type="NCBI Taxonomy" id="2951"/>
    <lineage>
        <taxon>Eukaryota</taxon>
        <taxon>Sar</taxon>
        <taxon>Alveolata</taxon>
        <taxon>Dinophyceae</taxon>
        <taxon>Suessiales</taxon>
        <taxon>Symbiodiniaceae</taxon>
        <taxon>Symbiodinium</taxon>
    </lineage>
</organism>
<sequence length="53" mass="6033">LSQPVAAVQVRLADSDHRLRPHYRERRVSVSLGLRRKLRLSANLPIAVPFFGI</sequence>
<feature type="non-terminal residue" evidence="1">
    <location>
        <position position="53"/>
    </location>
</feature>
<feature type="non-terminal residue" evidence="1">
    <location>
        <position position="1"/>
    </location>
</feature>
<protein>
    <submittedName>
        <fullName evidence="1">Uncharacterized protein</fullName>
    </submittedName>
</protein>
<evidence type="ECO:0000313" key="1">
    <source>
        <dbReference type="EMBL" id="OLP73146.1"/>
    </source>
</evidence>
<dbReference type="AlphaFoldDB" id="A0A1Q9BR37"/>
<keyword evidence="2" id="KW-1185">Reference proteome</keyword>
<reference evidence="1 2" key="1">
    <citation type="submission" date="2016-02" db="EMBL/GenBank/DDBJ databases">
        <title>Genome analysis of coral dinoflagellate symbionts highlights evolutionary adaptations to a symbiotic lifestyle.</title>
        <authorList>
            <person name="Aranda M."/>
            <person name="Li Y."/>
            <person name="Liew Y.J."/>
            <person name="Baumgarten S."/>
            <person name="Simakov O."/>
            <person name="Wilson M."/>
            <person name="Piel J."/>
            <person name="Ashoor H."/>
            <person name="Bougouffa S."/>
            <person name="Bajic V.B."/>
            <person name="Ryu T."/>
            <person name="Ravasi T."/>
            <person name="Bayer T."/>
            <person name="Micklem G."/>
            <person name="Kim H."/>
            <person name="Bhak J."/>
            <person name="Lajeunesse T.C."/>
            <person name="Voolstra C.R."/>
        </authorList>
    </citation>
    <scope>NUCLEOTIDE SEQUENCE [LARGE SCALE GENOMIC DNA]</scope>
    <source>
        <strain evidence="1 2">CCMP2467</strain>
    </source>
</reference>